<dbReference type="FunCoup" id="A0A7R8UMC0">
    <property type="interactions" value="132"/>
</dbReference>
<keyword evidence="10" id="KW-0325">Glycoprotein</keyword>
<dbReference type="Proteomes" id="UP000594454">
    <property type="component" value="Chromosome 2"/>
</dbReference>
<evidence type="ECO:0000256" key="7">
    <source>
        <dbReference type="ARBA" id="ARBA00022729"/>
    </source>
</evidence>
<dbReference type="OrthoDB" id="6509975at2759"/>
<feature type="chain" id="PRO_5030961289" description="Multiple inositol polyphosphate phosphatase 1" evidence="17">
    <location>
        <begin position="22"/>
        <end position="496"/>
    </location>
</feature>
<name>A0A7R8UMC0_HERIL</name>
<evidence type="ECO:0000256" key="4">
    <source>
        <dbReference type="ARBA" id="ARBA00013040"/>
    </source>
</evidence>
<dbReference type="EMBL" id="LR899010">
    <property type="protein sequence ID" value="CAD7082627.1"/>
    <property type="molecule type" value="Genomic_DNA"/>
</dbReference>
<dbReference type="InParanoid" id="A0A7R8UMC0"/>
<dbReference type="PANTHER" id="PTHR20963">
    <property type="entry name" value="MULTIPLE INOSITOL POLYPHOSPHATE PHOSPHATASE-RELATED"/>
    <property type="match status" value="1"/>
</dbReference>
<dbReference type="PANTHER" id="PTHR20963:SF8">
    <property type="entry name" value="MULTIPLE INOSITOL POLYPHOSPHATE PHOSPHATASE 1"/>
    <property type="match status" value="1"/>
</dbReference>
<feature type="disulfide bond" evidence="16">
    <location>
        <begin position="431"/>
        <end position="436"/>
    </location>
</feature>
<evidence type="ECO:0000256" key="1">
    <source>
        <dbReference type="ARBA" id="ARBA00004236"/>
    </source>
</evidence>
<comment type="catalytic activity">
    <reaction evidence="14">
        <text>1D-myo-inositol hexakisphosphate + H2O = 1D-myo-inositol 1,2,4,5,6-pentakisphosphate + phosphate</text>
        <dbReference type="Rhea" id="RHEA:16989"/>
        <dbReference type="ChEBI" id="CHEBI:15377"/>
        <dbReference type="ChEBI" id="CHEBI:43474"/>
        <dbReference type="ChEBI" id="CHEBI:57798"/>
        <dbReference type="ChEBI" id="CHEBI:58130"/>
        <dbReference type="EC" id="3.1.3.62"/>
    </reaction>
    <physiologicalReaction direction="left-to-right" evidence="14">
        <dbReference type="Rhea" id="RHEA:16990"/>
    </physiologicalReaction>
</comment>
<evidence type="ECO:0000256" key="13">
    <source>
        <dbReference type="ARBA" id="ARBA00043671"/>
    </source>
</evidence>
<reference evidence="18 19" key="1">
    <citation type="submission" date="2020-11" db="EMBL/GenBank/DDBJ databases">
        <authorList>
            <person name="Wallbank WR R."/>
            <person name="Pardo Diaz C."/>
            <person name="Kozak K."/>
            <person name="Martin S."/>
            <person name="Jiggins C."/>
            <person name="Moest M."/>
            <person name="Warren A I."/>
            <person name="Generalovic N T."/>
            <person name="Byers J.R.P. K."/>
            <person name="Montejo-Kovacevich G."/>
            <person name="Yen C E."/>
        </authorList>
    </citation>
    <scope>NUCLEOTIDE SEQUENCE [LARGE SCALE GENOMIC DNA]</scope>
</reference>
<gene>
    <name evidence="18" type="ORF">HERILL_LOCUS5646</name>
</gene>
<evidence type="ECO:0000256" key="16">
    <source>
        <dbReference type="PIRSR" id="PIRSR000894-2"/>
    </source>
</evidence>
<comment type="similarity">
    <text evidence="2">Belongs to the histidine acid phosphatase family. MINPP1 subfamily.</text>
</comment>
<dbReference type="InterPro" id="IPR029033">
    <property type="entry name" value="His_PPase_superfam"/>
</dbReference>
<evidence type="ECO:0000256" key="2">
    <source>
        <dbReference type="ARBA" id="ARBA00008422"/>
    </source>
</evidence>
<comment type="catalytic activity">
    <reaction evidence="15">
        <text>(2R)-2,3-bisphosphoglycerate + H2O = (2R)-2-phosphoglycerate + phosphate</text>
        <dbReference type="Rhea" id="RHEA:27381"/>
        <dbReference type="ChEBI" id="CHEBI:15377"/>
        <dbReference type="ChEBI" id="CHEBI:43474"/>
        <dbReference type="ChEBI" id="CHEBI:58248"/>
        <dbReference type="ChEBI" id="CHEBI:58289"/>
        <dbReference type="EC" id="3.1.3.80"/>
    </reaction>
    <physiologicalReaction direction="left-to-right" evidence="15">
        <dbReference type="Rhea" id="RHEA:27382"/>
    </physiologicalReaction>
</comment>
<evidence type="ECO:0000256" key="9">
    <source>
        <dbReference type="ARBA" id="ARBA00023136"/>
    </source>
</evidence>
<evidence type="ECO:0000256" key="17">
    <source>
        <dbReference type="SAM" id="SignalP"/>
    </source>
</evidence>
<feature type="signal peptide" evidence="17">
    <location>
        <begin position="1"/>
        <end position="21"/>
    </location>
</feature>
<protein>
    <recommendedName>
        <fullName evidence="5">Multiple inositol polyphosphate phosphatase 1</fullName>
        <ecNumber evidence="4">3.1.3.62</ecNumber>
        <ecNumber evidence="3">3.1.3.80</ecNumber>
    </recommendedName>
    <alternativeName>
        <fullName evidence="11">2,3-bisphosphoglycerate 3-phosphatase</fullName>
    </alternativeName>
</protein>
<dbReference type="InterPro" id="IPR016274">
    <property type="entry name" value="Histidine_acid_Pase_euk"/>
</dbReference>
<dbReference type="InterPro" id="IPR000560">
    <property type="entry name" value="His_Pase_clade-2"/>
</dbReference>
<keyword evidence="9" id="KW-0472">Membrane</keyword>
<evidence type="ECO:0000256" key="11">
    <source>
        <dbReference type="ARBA" id="ARBA00031642"/>
    </source>
</evidence>
<dbReference type="EC" id="3.1.3.62" evidence="4"/>
<dbReference type="PIRSF" id="PIRSF000894">
    <property type="entry name" value="Acid_phosphatase"/>
    <property type="match status" value="1"/>
</dbReference>
<comment type="catalytic activity">
    <reaction evidence="12">
        <text>1D-myo-inositol 1,2,5,6-tetrakisphosphate + H2O = 1D-myo-inositol 1,2,6-trisphosphate + phosphate</text>
        <dbReference type="Rhea" id="RHEA:77119"/>
        <dbReference type="ChEBI" id="CHEBI:15377"/>
        <dbReference type="ChEBI" id="CHEBI:43474"/>
        <dbReference type="ChEBI" id="CHEBI:195535"/>
        <dbReference type="ChEBI" id="CHEBI:195537"/>
        <dbReference type="EC" id="3.1.3.62"/>
    </reaction>
    <physiologicalReaction direction="left-to-right" evidence="12">
        <dbReference type="Rhea" id="RHEA:77120"/>
    </physiologicalReaction>
</comment>
<dbReference type="Pfam" id="PF00328">
    <property type="entry name" value="His_Phos_2"/>
    <property type="match status" value="1"/>
</dbReference>
<feature type="disulfide bond" evidence="16">
    <location>
        <begin position="280"/>
        <end position="295"/>
    </location>
</feature>
<dbReference type="GO" id="GO:0003993">
    <property type="term" value="F:acid phosphatase activity"/>
    <property type="evidence" value="ECO:0007669"/>
    <property type="project" value="TreeGrafter"/>
</dbReference>
<dbReference type="GO" id="GO:0034417">
    <property type="term" value="F:bisphosphoglycerate 3-phosphatase activity"/>
    <property type="evidence" value="ECO:0007669"/>
    <property type="project" value="UniProtKB-EC"/>
</dbReference>
<keyword evidence="7 17" id="KW-0732">Signal</keyword>
<evidence type="ECO:0000256" key="3">
    <source>
        <dbReference type="ARBA" id="ARBA00012976"/>
    </source>
</evidence>
<keyword evidence="19" id="KW-1185">Reference proteome</keyword>
<dbReference type="EC" id="3.1.3.80" evidence="3"/>
<comment type="subcellular location">
    <subcellularLocation>
        <location evidence="1">Cell membrane</location>
    </subcellularLocation>
</comment>
<dbReference type="GO" id="GO:0005886">
    <property type="term" value="C:plasma membrane"/>
    <property type="evidence" value="ECO:0007669"/>
    <property type="project" value="UniProtKB-SubCell"/>
</dbReference>
<keyword evidence="8" id="KW-0378">Hydrolase</keyword>
<dbReference type="GO" id="GO:0052745">
    <property type="term" value="F:inositol phosphate phosphatase activity"/>
    <property type="evidence" value="ECO:0007669"/>
    <property type="project" value="TreeGrafter"/>
</dbReference>
<comment type="catalytic activity">
    <reaction evidence="13">
        <text>1D-myo-inositol 1,2,4,5,6-pentakisphosphate + H2O = 1D-myo-inositol 1,2,5,6-tetrakisphosphate + phosphate</text>
        <dbReference type="Rhea" id="RHEA:77115"/>
        <dbReference type="ChEBI" id="CHEBI:15377"/>
        <dbReference type="ChEBI" id="CHEBI:43474"/>
        <dbReference type="ChEBI" id="CHEBI:57798"/>
        <dbReference type="ChEBI" id="CHEBI:195535"/>
        <dbReference type="EC" id="3.1.3.62"/>
    </reaction>
    <physiologicalReaction direction="left-to-right" evidence="13">
        <dbReference type="Rhea" id="RHEA:77116"/>
    </physiologicalReaction>
</comment>
<dbReference type="Gene3D" id="3.40.50.1240">
    <property type="entry name" value="Phosphoglycerate mutase-like"/>
    <property type="match status" value="1"/>
</dbReference>
<proteinExistence type="inferred from homology"/>
<evidence type="ECO:0000256" key="5">
    <source>
        <dbReference type="ARBA" id="ARBA00018097"/>
    </source>
</evidence>
<evidence type="ECO:0000256" key="14">
    <source>
        <dbReference type="ARBA" id="ARBA00043691"/>
    </source>
</evidence>
<sequence length="496" mass="57106">MGKKQLFMFLVPAILYQNAFARKHFGAECCEEYCYSTDKDQEQIKHRSSNSAYQLVKGTDYADQYMVPNCKPVRFWLLSRHGTRLPEREEVEAISELISLRDQIIENYEVKKSAPAKGALCVQDLKLLKDWVIDRNITNDKDEYLTVQGWNDLKGIAEDYKKVYPELLGREYEPSKFLFHHTGKQRTEASMKAFIEGLFGPGAYNAISQPARPENDSFLVPVKNCPSWSAVLNNLKAPDSAPSKFLTSPLVAQMLDDVGKRLGFDKPLTFKRAQLIYNMCAYEKAWFLDKPSPWCSVLTLDQVKIIEYDYDLFYQYKSGYGNDYNYNLPCEVMKDMLSRMAKDEEPRVTAYFSHSTFLQMFATALGIFEDSSRMTSTNYDSMENRKWRSSKMDPFAANYAIIKYDCSKDESDPSPKLKFFLNQRALKMDNCVNGLCRLEDLTKRYERFVDEDCGNLFCTRYAAKGSHGNGCARSGISRWVAILLVFAYLRGGFSIF</sequence>
<evidence type="ECO:0000256" key="8">
    <source>
        <dbReference type="ARBA" id="ARBA00022801"/>
    </source>
</evidence>
<evidence type="ECO:0000256" key="15">
    <source>
        <dbReference type="ARBA" id="ARBA00043832"/>
    </source>
</evidence>
<accession>A0A7R8UMC0</accession>
<dbReference type="AlphaFoldDB" id="A0A7R8UMC0"/>
<keyword evidence="16" id="KW-1015">Disulfide bond</keyword>
<dbReference type="CDD" id="cd07061">
    <property type="entry name" value="HP_HAP_like"/>
    <property type="match status" value="1"/>
</dbReference>
<evidence type="ECO:0000256" key="12">
    <source>
        <dbReference type="ARBA" id="ARBA00043668"/>
    </source>
</evidence>
<organism evidence="18 19">
    <name type="scientific">Hermetia illucens</name>
    <name type="common">Black soldier fly</name>
    <dbReference type="NCBI Taxonomy" id="343691"/>
    <lineage>
        <taxon>Eukaryota</taxon>
        <taxon>Metazoa</taxon>
        <taxon>Ecdysozoa</taxon>
        <taxon>Arthropoda</taxon>
        <taxon>Hexapoda</taxon>
        <taxon>Insecta</taxon>
        <taxon>Pterygota</taxon>
        <taxon>Neoptera</taxon>
        <taxon>Endopterygota</taxon>
        <taxon>Diptera</taxon>
        <taxon>Brachycera</taxon>
        <taxon>Stratiomyomorpha</taxon>
        <taxon>Stratiomyidae</taxon>
        <taxon>Hermetiinae</taxon>
        <taxon>Hermetia</taxon>
    </lineage>
</organism>
<evidence type="ECO:0000313" key="18">
    <source>
        <dbReference type="EMBL" id="CAD7082627.1"/>
    </source>
</evidence>
<evidence type="ECO:0000313" key="19">
    <source>
        <dbReference type="Proteomes" id="UP000594454"/>
    </source>
</evidence>
<evidence type="ECO:0000256" key="6">
    <source>
        <dbReference type="ARBA" id="ARBA00022475"/>
    </source>
</evidence>
<evidence type="ECO:0000256" key="10">
    <source>
        <dbReference type="ARBA" id="ARBA00023180"/>
    </source>
</evidence>
<feature type="disulfide bond" evidence="16">
    <location>
        <begin position="70"/>
        <end position="406"/>
    </location>
</feature>
<keyword evidence="6" id="KW-1003">Cell membrane</keyword>
<dbReference type="SUPFAM" id="SSF53254">
    <property type="entry name" value="Phosphoglycerate mutase-like"/>
    <property type="match status" value="1"/>
</dbReference>